<evidence type="ECO:0000256" key="7">
    <source>
        <dbReference type="ARBA" id="ARBA00023242"/>
    </source>
</evidence>
<dbReference type="GO" id="GO:0008270">
    <property type="term" value="F:zinc ion binding"/>
    <property type="evidence" value="ECO:0007669"/>
    <property type="project" value="InterPro"/>
</dbReference>
<feature type="region of interest" description="Disordered" evidence="8">
    <location>
        <begin position="841"/>
        <end position="882"/>
    </location>
</feature>
<evidence type="ECO:0000256" key="3">
    <source>
        <dbReference type="ARBA" id="ARBA00022833"/>
    </source>
</evidence>
<dbReference type="GO" id="GO:0000981">
    <property type="term" value="F:DNA-binding transcription factor activity, RNA polymerase II-specific"/>
    <property type="evidence" value="ECO:0007669"/>
    <property type="project" value="InterPro"/>
</dbReference>
<keyword evidence="5" id="KW-0238">DNA-binding</keyword>
<evidence type="ECO:0000256" key="5">
    <source>
        <dbReference type="ARBA" id="ARBA00023125"/>
    </source>
</evidence>
<keyword evidence="7" id="KW-0539">Nucleus</keyword>
<evidence type="ECO:0000256" key="6">
    <source>
        <dbReference type="ARBA" id="ARBA00023163"/>
    </source>
</evidence>
<keyword evidence="4" id="KW-0805">Transcription regulation</keyword>
<feature type="region of interest" description="Disordered" evidence="8">
    <location>
        <begin position="778"/>
        <end position="797"/>
    </location>
</feature>
<dbReference type="InterPro" id="IPR036864">
    <property type="entry name" value="Zn2-C6_fun-type_DNA-bd_sf"/>
</dbReference>
<keyword evidence="3" id="KW-0862">Zinc</keyword>
<keyword evidence="11" id="KW-1185">Reference proteome</keyword>
<proteinExistence type="predicted"/>
<evidence type="ECO:0000313" key="11">
    <source>
        <dbReference type="Proteomes" id="UP000236544"/>
    </source>
</evidence>
<dbReference type="CDD" id="cd00067">
    <property type="entry name" value="GAL4"/>
    <property type="match status" value="1"/>
</dbReference>
<feature type="region of interest" description="Disordered" evidence="8">
    <location>
        <begin position="76"/>
        <end position="103"/>
    </location>
</feature>
<dbReference type="InterPro" id="IPR052202">
    <property type="entry name" value="Yeast_MetPath_Reg"/>
</dbReference>
<feature type="compositionally biased region" description="Basic residues" evidence="8">
    <location>
        <begin position="781"/>
        <end position="790"/>
    </location>
</feature>
<evidence type="ECO:0000256" key="4">
    <source>
        <dbReference type="ARBA" id="ARBA00023015"/>
    </source>
</evidence>
<dbReference type="Proteomes" id="UP000236544">
    <property type="component" value="Unassembled WGS sequence"/>
</dbReference>
<dbReference type="AlphaFoldDB" id="A0A0P1KTY5"/>
<organism evidence="10 11">
    <name type="scientific">Lachancea quebecensis</name>
    <dbReference type="NCBI Taxonomy" id="1654605"/>
    <lineage>
        <taxon>Eukaryota</taxon>
        <taxon>Fungi</taxon>
        <taxon>Dikarya</taxon>
        <taxon>Ascomycota</taxon>
        <taxon>Saccharomycotina</taxon>
        <taxon>Saccharomycetes</taxon>
        <taxon>Saccharomycetales</taxon>
        <taxon>Saccharomycetaceae</taxon>
        <taxon>Lachancea</taxon>
    </lineage>
</organism>
<keyword evidence="6" id="KW-0804">Transcription</keyword>
<dbReference type="SMART" id="SM00066">
    <property type="entry name" value="GAL4"/>
    <property type="match status" value="1"/>
</dbReference>
<feature type="compositionally biased region" description="Low complexity" evidence="8">
    <location>
        <begin position="1022"/>
        <end position="1043"/>
    </location>
</feature>
<dbReference type="Gene3D" id="4.10.240.10">
    <property type="entry name" value="Zn(2)-C6 fungal-type DNA-binding domain"/>
    <property type="match status" value="1"/>
</dbReference>
<dbReference type="InterPro" id="IPR007219">
    <property type="entry name" value="XnlR_reg_dom"/>
</dbReference>
<feature type="region of interest" description="Disordered" evidence="8">
    <location>
        <begin position="986"/>
        <end position="1043"/>
    </location>
</feature>
<evidence type="ECO:0000256" key="2">
    <source>
        <dbReference type="ARBA" id="ARBA00022723"/>
    </source>
</evidence>
<sequence>MGRPPKIVSQENIERFQLELELAGQDADLLLKDKKGRSRSCLLCQRRKRRCDHKMPSCTACLKAAVKCIQPAKYVSKSSHSNTPSQSPQPQERARSQTCSNNEKNEYTAFLEKKLKYLEKLFELPPNGAPFKNRLSNYKRIAHLLDGQSNIALELPAPSYSESAPLPSNNSSPILPPPQTVKFFPLQPDNLSNGKSPLSAHPIASLAALTSDSLESIDFSQCIFAKYCLKDFLSYDPAFEFEEQLSRAFLDTYFTRLQFKYPLLDEQEIYTFHDDYINNNVHSYSTNEFHFACGRMWLIFSISACLQMSTGKYRGLPPNRYFSTAIRHVTKCGSNLTYIQQVEVLSLLLLYIIRTDRDSSGLYEIIKDVMAICKNKLFLNRSNQHDIFKNKKLRLFWCVYSLERMICVAVGKPYTILEAEIDLPLFDDASFNYNSTGDHKRQKKGIHFINQSLKLRRIESQFVESLQIIPQSPSKSKETHKTTAELAKQLPQVRKYFRDLEVWRAGCSTCQVHSFENETLRLYYFRSVRLLIQPYLELLEPENRLFRECQAAAGQICQLYKIVHQKTVHGHSTPAVHTVFVAGVTLIYCMWLTRNLEDERRRKLGDVSKHTRPMVSASLFSTMDDLRACSVCLYVMAERSKFAITFRDTFDQLMNATIGNLIERCGPDSSELIYVNSFSSDSDLNYDISDEEQNEAAGVGVVLGSQEGMPPAIRRTFGTASGTQHVSIGGSTQVDPEEQRALRKKQGDLQKATVPKKLSHLLIKPDDEDVNDDFKFGGHEMKRKTSSHGRHQSEKEKYVVKKSARVTESDWQAFQQQALLQQHHAQQTLQAYLSSLNSRVGDRDQEGVNMGKPLAGPGGPGGPGGPVVNKEIIASPSDPYQKPQPVKIDFSTANSQTWLNQNGNVQAEGIRAEDPGRHFNSGSTGTAGTLKPISGFSPSDMDYSGILFNNGAHTMINNISAWTNDSVTDLLNNPQVDAGQVADIHAPAGMNNDGRFQPADAQWKGGNAAPGSGHSDMPINAQLQHQQQNQSQQQQLQQNPQQQQFLRPLSQPPRGVLQSDLLFGTPAEDFWTANEGCGFLA</sequence>
<dbReference type="Pfam" id="PF04082">
    <property type="entry name" value="Fungal_trans"/>
    <property type="match status" value="1"/>
</dbReference>
<dbReference type="Pfam" id="PF00172">
    <property type="entry name" value="Zn_clus"/>
    <property type="match status" value="1"/>
</dbReference>
<gene>
    <name evidence="10" type="ORF">LAQU0_S06e01640g</name>
</gene>
<dbReference type="GO" id="GO:0045944">
    <property type="term" value="P:positive regulation of transcription by RNA polymerase II"/>
    <property type="evidence" value="ECO:0007669"/>
    <property type="project" value="TreeGrafter"/>
</dbReference>
<dbReference type="OrthoDB" id="2399539at2759"/>
<dbReference type="GO" id="GO:0005634">
    <property type="term" value="C:nucleus"/>
    <property type="evidence" value="ECO:0007669"/>
    <property type="project" value="UniProtKB-SubCell"/>
</dbReference>
<evidence type="ECO:0000259" key="9">
    <source>
        <dbReference type="PROSITE" id="PS50048"/>
    </source>
</evidence>
<accession>A0A0P1KTY5</accession>
<dbReference type="InterPro" id="IPR001138">
    <property type="entry name" value="Zn2Cys6_DnaBD"/>
</dbReference>
<dbReference type="SMART" id="SM00906">
    <property type="entry name" value="Fungal_trans"/>
    <property type="match status" value="1"/>
</dbReference>
<name>A0A0P1KTY5_9SACH</name>
<dbReference type="GO" id="GO:0043565">
    <property type="term" value="F:sequence-specific DNA binding"/>
    <property type="evidence" value="ECO:0007669"/>
    <property type="project" value="TreeGrafter"/>
</dbReference>
<evidence type="ECO:0000256" key="8">
    <source>
        <dbReference type="SAM" id="MobiDB-lite"/>
    </source>
</evidence>
<dbReference type="GO" id="GO:0006351">
    <property type="term" value="P:DNA-templated transcription"/>
    <property type="evidence" value="ECO:0007669"/>
    <property type="project" value="InterPro"/>
</dbReference>
<evidence type="ECO:0000313" key="10">
    <source>
        <dbReference type="EMBL" id="CUS22597.1"/>
    </source>
</evidence>
<reference evidence="11" key="1">
    <citation type="submission" date="2015-10" db="EMBL/GenBank/DDBJ databases">
        <authorList>
            <person name="Devillers H."/>
        </authorList>
    </citation>
    <scope>NUCLEOTIDE SEQUENCE [LARGE SCALE GENOMIC DNA]</scope>
</reference>
<keyword evidence="2" id="KW-0479">Metal-binding</keyword>
<dbReference type="SUPFAM" id="SSF57701">
    <property type="entry name" value="Zn2/Cys6 DNA-binding domain"/>
    <property type="match status" value="1"/>
</dbReference>
<dbReference type="CDD" id="cd12148">
    <property type="entry name" value="fungal_TF_MHR"/>
    <property type="match status" value="1"/>
</dbReference>
<dbReference type="PANTHER" id="PTHR47782:SF12">
    <property type="entry name" value="ZN(II)2CYS6 TRANSCRIPTION FACTOR (EUROFUNG)"/>
    <property type="match status" value="1"/>
</dbReference>
<feature type="compositionally biased region" description="Polar residues" evidence="8">
    <location>
        <begin position="76"/>
        <end position="102"/>
    </location>
</feature>
<dbReference type="PROSITE" id="PS50048">
    <property type="entry name" value="ZN2_CY6_FUNGAL_2"/>
    <property type="match status" value="1"/>
</dbReference>
<dbReference type="EMBL" id="LN890530">
    <property type="protein sequence ID" value="CUS22597.1"/>
    <property type="molecule type" value="Genomic_DNA"/>
</dbReference>
<comment type="subcellular location">
    <subcellularLocation>
        <location evidence="1">Nucleus</location>
    </subcellularLocation>
</comment>
<feature type="compositionally biased region" description="Gly residues" evidence="8">
    <location>
        <begin position="856"/>
        <end position="865"/>
    </location>
</feature>
<dbReference type="PANTHER" id="PTHR47782">
    <property type="entry name" value="ZN(II)2CYS6 TRANSCRIPTION FACTOR (EUROFUNG)-RELATED"/>
    <property type="match status" value="1"/>
</dbReference>
<protein>
    <submittedName>
        <fullName evidence="10">LAQU0S06e01640g1_1</fullName>
    </submittedName>
</protein>
<feature type="domain" description="Zn(2)-C6 fungal-type" evidence="9">
    <location>
        <begin position="40"/>
        <end position="70"/>
    </location>
</feature>
<evidence type="ECO:0000256" key="1">
    <source>
        <dbReference type="ARBA" id="ARBA00004123"/>
    </source>
</evidence>